<dbReference type="RefSeq" id="WP_049155322.1">
    <property type="nucleotide sequence ID" value="NZ_JUMN01000053.1"/>
</dbReference>
<keyword evidence="1" id="KW-0812">Transmembrane</keyword>
<organism evidence="2 3">
    <name type="scientific">Corynebacterium aurimucosum</name>
    <dbReference type="NCBI Taxonomy" id="169292"/>
    <lineage>
        <taxon>Bacteria</taxon>
        <taxon>Bacillati</taxon>
        <taxon>Actinomycetota</taxon>
        <taxon>Actinomycetes</taxon>
        <taxon>Mycobacteriales</taxon>
        <taxon>Corynebacteriaceae</taxon>
        <taxon>Corynebacterium</taxon>
    </lineage>
</organism>
<dbReference type="AlphaFoldDB" id="A0A2N6TRA5"/>
<evidence type="ECO:0000256" key="1">
    <source>
        <dbReference type="SAM" id="Phobius"/>
    </source>
</evidence>
<keyword evidence="1" id="KW-1133">Transmembrane helix</keyword>
<proteinExistence type="predicted"/>
<evidence type="ECO:0000313" key="2">
    <source>
        <dbReference type="EMBL" id="TVU86785.1"/>
    </source>
</evidence>
<accession>A0A2N6TRA5</accession>
<protein>
    <recommendedName>
        <fullName evidence="4">Secreted protein</fullName>
    </recommendedName>
</protein>
<evidence type="ECO:0000313" key="3">
    <source>
        <dbReference type="Proteomes" id="UP000320648"/>
    </source>
</evidence>
<evidence type="ECO:0008006" key="4">
    <source>
        <dbReference type="Google" id="ProtNLM"/>
    </source>
</evidence>
<dbReference type="EMBL" id="VMTX01000001">
    <property type="protein sequence ID" value="TVU86785.1"/>
    <property type="molecule type" value="Genomic_DNA"/>
</dbReference>
<feature type="transmembrane region" description="Helical" evidence="1">
    <location>
        <begin position="31"/>
        <end position="50"/>
    </location>
</feature>
<comment type="caution">
    <text evidence="2">The sequence shown here is derived from an EMBL/GenBank/DDBJ whole genome shotgun (WGS) entry which is preliminary data.</text>
</comment>
<name>A0A2N6TRA5_9CORY</name>
<gene>
    <name evidence="2" type="ORF">FQN05_00765</name>
</gene>
<sequence>MNLLVLILFLVTGLLVGGAWAAYQNGSVLMTVVAGALAAVSAIAALAWMLDIFSAGVAAK</sequence>
<reference evidence="2 3" key="1">
    <citation type="submission" date="2019-07" db="EMBL/GenBank/DDBJ databases">
        <title>Draft genome of C. aurimucosum strain 15-4290.</title>
        <authorList>
            <person name="Pacheco L.G.C."/>
            <person name="Aguiar E.R.G.R."/>
            <person name="Navas J."/>
            <person name="Santos C.S."/>
            <person name="Rocha D.J.P.G."/>
        </authorList>
    </citation>
    <scope>NUCLEOTIDE SEQUENCE [LARGE SCALE GENOMIC DNA]</scope>
    <source>
        <strain evidence="2 3">15-4290</strain>
    </source>
</reference>
<dbReference type="Proteomes" id="UP000320648">
    <property type="component" value="Unassembled WGS sequence"/>
</dbReference>
<keyword evidence="1" id="KW-0472">Membrane</keyword>